<evidence type="ECO:0000313" key="13">
    <source>
        <dbReference type="Proteomes" id="UP001363151"/>
    </source>
</evidence>
<evidence type="ECO:0000256" key="11">
    <source>
        <dbReference type="SAM" id="MobiDB-lite"/>
    </source>
</evidence>
<accession>A0ABR1FTF5</accession>
<feature type="compositionally biased region" description="Basic and acidic residues" evidence="11">
    <location>
        <begin position="34"/>
        <end position="54"/>
    </location>
</feature>
<reference evidence="12 13" key="1">
    <citation type="submission" date="2024-03" db="EMBL/GenBank/DDBJ databases">
        <title>Aureococcus anophagefferens CCMP1851 and Kratosvirus quantuckense: Draft genome of a second virus-susceptible host strain in the model system.</title>
        <authorList>
            <person name="Chase E."/>
            <person name="Truchon A.R."/>
            <person name="Schepens W."/>
            <person name="Wilhelm S.W."/>
        </authorList>
    </citation>
    <scope>NUCLEOTIDE SEQUENCE [LARGE SCALE GENOMIC DNA]</scope>
    <source>
        <strain evidence="12 13">CCMP1851</strain>
    </source>
</reference>
<dbReference type="PANTHER" id="PTHR10233:SF14">
    <property type="entry name" value="TRANSLATION INITIATION FACTOR EIF-2B SUBUNIT DELTA"/>
    <property type="match status" value="1"/>
</dbReference>
<evidence type="ECO:0000256" key="2">
    <source>
        <dbReference type="ARBA" id="ARBA00007251"/>
    </source>
</evidence>
<keyword evidence="10" id="KW-0175">Coiled coil</keyword>
<evidence type="ECO:0000256" key="3">
    <source>
        <dbReference type="ARBA" id="ARBA00022490"/>
    </source>
</evidence>
<evidence type="ECO:0000256" key="7">
    <source>
        <dbReference type="ARBA" id="ARBA00044356"/>
    </source>
</evidence>
<dbReference type="PANTHER" id="PTHR10233">
    <property type="entry name" value="TRANSLATION INITIATION FACTOR EIF-2B"/>
    <property type="match status" value="1"/>
</dbReference>
<evidence type="ECO:0000256" key="9">
    <source>
        <dbReference type="RuleBase" id="RU003814"/>
    </source>
</evidence>
<dbReference type="GO" id="GO:0003743">
    <property type="term" value="F:translation initiation factor activity"/>
    <property type="evidence" value="ECO:0007669"/>
    <property type="project" value="UniProtKB-KW"/>
</dbReference>
<dbReference type="InterPro" id="IPR037171">
    <property type="entry name" value="NagB/RpiA_transferase-like"/>
</dbReference>
<comment type="subcellular location">
    <subcellularLocation>
        <location evidence="1">Cytoplasm</location>
        <location evidence="1">Cytosol</location>
    </subcellularLocation>
</comment>
<dbReference type="SUPFAM" id="SSF100950">
    <property type="entry name" value="NagB/RpiA/CoA transferase-like"/>
    <property type="match status" value="1"/>
</dbReference>
<protein>
    <recommendedName>
        <fullName evidence="6">Translation initiation factor eIF2B subunit delta</fullName>
    </recommendedName>
    <alternativeName>
        <fullName evidence="7">eIF2B GDP-GTP exchange factor subunit delta</fullName>
    </alternativeName>
</protein>
<proteinExistence type="inferred from homology"/>
<keyword evidence="13" id="KW-1185">Reference proteome</keyword>
<dbReference type="Proteomes" id="UP001363151">
    <property type="component" value="Unassembled WGS sequence"/>
</dbReference>
<name>A0ABR1FTF5_AURAN</name>
<evidence type="ECO:0000256" key="4">
    <source>
        <dbReference type="ARBA" id="ARBA00022540"/>
    </source>
</evidence>
<feature type="coiled-coil region" evidence="10">
    <location>
        <begin position="209"/>
        <end position="236"/>
    </location>
</feature>
<evidence type="ECO:0000256" key="10">
    <source>
        <dbReference type="SAM" id="Coils"/>
    </source>
</evidence>
<feature type="compositionally biased region" description="Pro residues" evidence="11">
    <location>
        <begin position="1"/>
        <end position="11"/>
    </location>
</feature>
<evidence type="ECO:0000256" key="5">
    <source>
        <dbReference type="ARBA" id="ARBA00022917"/>
    </source>
</evidence>
<comment type="subunit">
    <text evidence="8">Component of the translation initiation factor 2B (eIF2B) complex which is a heterodecamer of two sets of five different subunits: alpha, beta, gamma, delta and epsilon. Subunits alpha, beta and delta comprise a regulatory subcomplex and subunits epsilon and gamma comprise a catalytic subcomplex. Within the complex, the hexameric regulatory complex resides at the center, with the two heterodimeric catalytic subcomplexes bound on opposite sides.</text>
</comment>
<feature type="compositionally biased region" description="Basic and acidic residues" evidence="11">
    <location>
        <begin position="18"/>
        <end position="27"/>
    </location>
</feature>
<comment type="similarity">
    <text evidence="2 9">Belongs to the eIF-2B alpha/beta/delta subunits family.</text>
</comment>
<sequence>MTAPSETPPPAEAAAAPQKKEKKERKPQTGPPEGYEKKKQLTKAERRELQEKQRAAKAAAKGDAPEAKKGGDAKKAPGAAAPKGGGGKEPPAKDTPKPAAPKHTGVLAHLEATSKKKPPSNAHAAVEALGLRYAAGLHDGANERCVAMLAAFKEFVGDYQLAPNTTVNRDLDKKLKPQIQHLIDRRPLSASMGAAVRKLRRCIATLDPEMSAEDAKAALRDEIDAYARERIVLANEVIAKLASEKLRDGDVVVTFGRADAVESALYAAKAAGTTLRVVVVDAAPALEGRVLLRRLSAAGLDCAYCLLHAAPLHLKHATKVVLGADALFSNGAVLAAAGTAGVAMLASAQNVPVLACCEAYKFHDRVQLDSVASNELVDLDPKGKAPADGDKPRARARHLKYDVTPATFVSAIVSEHGLLPPSACAVLIREMGESEGKENPV</sequence>
<dbReference type="InterPro" id="IPR042529">
    <property type="entry name" value="IF_2B-like_C"/>
</dbReference>
<gene>
    <name evidence="12" type="primary">EIF2B4</name>
    <name evidence="12" type="ORF">SO694_00023136</name>
</gene>
<organism evidence="12 13">
    <name type="scientific">Aureococcus anophagefferens</name>
    <name type="common">Harmful bloom alga</name>
    <dbReference type="NCBI Taxonomy" id="44056"/>
    <lineage>
        <taxon>Eukaryota</taxon>
        <taxon>Sar</taxon>
        <taxon>Stramenopiles</taxon>
        <taxon>Ochrophyta</taxon>
        <taxon>Pelagophyceae</taxon>
        <taxon>Pelagomonadales</taxon>
        <taxon>Pelagomonadaceae</taxon>
        <taxon>Aureococcus</taxon>
    </lineage>
</organism>
<keyword evidence="4 12" id="KW-0396">Initiation factor</keyword>
<evidence type="ECO:0000313" key="12">
    <source>
        <dbReference type="EMBL" id="KAK7238342.1"/>
    </source>
</evidence>
<keyword evidence="3" id="KW-0963">Cytoplasm</keyword>
<dbReference type="Pfam" id="PF01008">
    <property type="entry name" value="IF-2B"/>
    <property type="match status" value="1"/>
</dbReference>
<keyword evidence="5" id="KW-0648">Protein biosynthesis</keyword>
<feature type="compositionally biased region" description="Basic and acidic residues" evidence="11">
    <location>
        <begin position="63"/>
        <end position="75"/>
    </location>
</feature>
<dbReference type="InterPro" id="IPR000649">
    <property type="entry name" value="IF-2B-related"/>
</dbReference>
<evidence type="ECO:0000256" key="1">
    <source>
        <dbReference type="ARBA" id="ARBA00004514"/>
    </source>
</evidence>
<comment type="caution">
    <text evidence="12">The sequence shown here is derived from an EMBL/GenBank/DDBJ whole genome shotgun (WGS) entry which is preliminary data.</text>
</comment>
<evidence type="ECO:0000256" key="8">
    <source>
        <dbReference type="ARBA" id="ARBA00046432"/>
    </source>
</evidence>
<feature type="region of interest" description="Disordered" evidence="11">
    <location>
        <begin position="1"/>
        <end position="102"/>
    </location>
</feature>
<dbReference type="EMBL" id="JBBJCI010000230">
    <property type="protein sequence ID" value="KAK7238342.1"/>
    <property type="molecule type" value="Genomic_DNA"/>
</dbReference>
<evidence type="ECO:0000256" key="6">
    <source>
        <dbReference type="ARBA" id="ARBA00044147"/>
    </source>
</evidence>
<dbReference type="Gene3D" id="3.40.50.10470">
    <property type="entry name" value="Translation initiation factor eif-2b, domain 2"/>
    <property type="match status" value="1"/>
</dbReference>